<dbReference type="PRINTS" id="PR00237">
    <property type="entry name" value="GPCRRHODOPSN"/>
</dbReference>
<dbReference type="OrthoDB" id="10010417at2759"/>
<dbReference type="KEGG" id="cvn:111126200"/>
<dbReference type="FunFam" id="1.20.1070.10:FF:000523">
    <property type="entry name" value="5-hydroxytryptamine receptor 2B"/>
    <property type="match status" value="1"/>
</dbReference>
<dbReference type="Pfam" id="PF00001">
    <property type="entry name" value="7tm_1"/>
    <property type="match status" value="1"/>
</dbReference>
<dbReference type="GO" id="GO:0045202">
    <property type="term" value="C:synapse"/>
    <property type="evidence" value="ECO:0007669"/>
    <property type="project" value="GOC"/>
</dbReference>
<dbReference type="InterPro" id="IPR017452">
    <property type="entry name" value="GPCR_Rhodpsn_7TM"/>
</dbReference>
<gene>
    <name evidence="15 16" type="primary">LOC111126200</name>
</gene>
<evidence type="ECO:0000256" key="7">
    <source>
        <dbReference type="ARBA" id="ARBA00023157"/>
    </source>
</evidence>
<evidence type="ECO:0000256" key="3">
    <source>
        <dbReference type="ARBA" id="ARBA00022692"/>
    </source>
</evidence>
<dbReference type="Gene3D" id="1.20.1070.10">
    <property type="entry name" value="Rhodopsin 7-helix transmembrane proteins"/>
    <property type="match status" value="2"/>
</dbReference>
<feature type="transmembrane region" description="Helical" evidence="12">
    <location>
        <begin position="512"/>
        <end position="533"/>
    </location>
</feature>
<evidence type="ECO:0000313" key="16">
    <source>
        <dbReference type="RefSeq" id="XP_022326372.1"/>
    </source>
</evidence>
<evidence type="ECO:0000256" key="10">
    <source>
        <dbReference type="RuleBase" id="RU000688"/>
    </source>
</evidence>
<feature type="transmembrane region" description="Helical" evidence="12">
    <location>
        <begin position="241"/>
        <end position="261"/>
    </location>
</feature>
<dbReference type="AlphaFoldDB" id="A0A8B8DE21"/>
<evidence type="ECO:0000256" key="6">
    <source>
        <dbReference type="ARBA" id="ARBA00023136"/>
    </source>
</evidence>
<keyword evidence="8 10" id="KW-0675">Receptor</keyword>
<feature type="region of interest" description="Disordered" evidence="11">
    <location>
        <begin position="379"/>
        <end position="409"/>
    </location>
</feature>
<protein>
    <submittedName>
        <fullName evidence="15 16">Dopamine D2-like receptor</fullName>
    </submittedName>
</protein>
<keyword evidence="3 10" id="KW-0812">Transmembrane</keyword>
<keyword evidence="14" id="KW-1185">Reference proteome</keyword>
<comment type="similarity">
    <text evidence="10">Belongs to the G-protein coupled receptor 1 family.</text>
</comment>
<dbReference type="PROSITE" id="PS50262">
    <property type="entry name" value="G_PROTEIN_RECEP_F1_2"/>
    <property type="match status" value="1"/>
</dbReference>
<evidence type="ECO:0000256" key="11">
    <source>
        <dbReference type="SAM" id="MobiDB-lite"/>
    </source>
</evidence>
<dbReference type="GO" id="GO:0001591">
    <property type="term" value="F:dopamine neurotransmitter receptor activity, coupled via Gi/Go"/>
    <property type="evidence" value="ECO:0007669"/>
    <property type="project" value="TreeGrafter"/>
</dbReference>
<feature type="transmembrane region" description="Helical" evidence="12">
    <location>
        <begin position="553"/>
        <end position="576"/>
    </location>
</feature>
<dbReference type="GO" id="GO:0004930">
    <property type="term" value="F:G protein-coupled receptor activity"/>
    <property type="evidence" value="ECO:0007669"/>
    <property type="project" value="UniProtKB-KW"/>
</dbReference>
<feature type="transmembrane region" description="Helical" evidence="12">
    <location>
        <begin position="162"/>
        <end position="184"/>
    </location>
</feature>
<feature type="transmembrane region" description="Helical" evidence="12">
    <location>
        <begin position="281"/>
        <end position="304"/>
    </location>
</feature>
<dbReference type="PANTHER" id="PTHR24248">
    <property type="entry name" value="ADRENERGIC RECEPTOR-RELATED G-PROTEIN COUPLED RECEPTOR"/>
    <property type="match status" value="1"/>
</dbReference>
<comment type="subcellular location">
    <subcellularLocation>
        <location evidence="1">Cell membrane</location>
        <topology evidence="1">Multi-pass membrane protein</topology>
    </subcellularLocation>
</comment>
<dbReference type="SMART" id="SM01381">
    <property type="entry name" value="7TM_GPCR_Srsx"/>
    <property type="match status" value="1"/>
</dbReference>
<keyword evidence="9 10" id="KW-0807">Transducer</keyword>
<name>A0A8B8DE21_CRAVI</name>
<keyword evidence="4 12" id="KW-1133">Transmembrane helix</keyword>
<dbReference type="GeneID" id="111126200"/>
<reference evidence="15 16" key="1">
    <citation type="submission" date="2025-04" db="UniProtKB">
        <authorList>
            <consortium name="RefSeq"/>
        </authorList>
    </citation>
    <scope>IDENTIFICATION</scope>
    <source>
        <tissue evidence="15 16">Whole sample</tissue>
    </source>
</reference>
<evidence type="ECO:0000256" key="9">
    <source>
        <dbReference type="ARBA" id="ARBA00023224"/>
    </source>
</evidence>
<feature type="domain" description="G-protein coupled receptors family 1 profile" evidence="13">
    <location>
        <begin position="141"/>
        <end position="573"/>
    </location>
</feature>
<dbReference type="GO" id="GO:0005886">
    <property type="term" value="C:plasma membrane"/>
    <property type="evidence" value="ECO:0007669"/>
    <property type="project" value="UniProtKB-SubCell"/>
</dbReference>
<dbReference type="Proteomes" id="UP000694844">
    <property type="component" value="Chromosome 3"/>
</dbReference>
<evidence type="ECO:0000256" key="8">
    <source>
        <dbReference type="ARBA" id="ARBA00023170"/>
    </source>
</evidence>
<dbReference type="CDD" id="cd15053">
    <property type="entry name" value="7tmA_D2-like_dopamine_R"/>
    <property type="match status" value="1"/>
</dbReference>
<organism evidence="14 16">
    <name type="scientific">Crassostrea virginica</name>
    <name type="common">Eastern oyster</name>
    <dbReference type="NCBI Taxonomy" id="6565"/>
    <lineage>
        <taxon>Eukaryota</taxon>
        <taxon>Metazoa</taxon>
        <taxon>Spiralia</taxon>
        <taxon>Lophotrochozoa</taxon>
        <taxon>Mollusca</taxon>
        <taxon>Bivalvia</taxon>
        <taxon>Autobranchia</taxon>
        <taxon>Pteriomorphia</taxon>
        <taxon>Ostreida</taxon>
        <taxon>Ostreoidea</taxon>
        <taxon>Ostreidae</taxon>
        <taxon>Crassostrea</taxon>
    </lineage>
</organism>
<dbReference type="RefSeq" id="XP_022326372.1">
    <property type="nucleotide sequence ID" value="XM_022470664.1"/>
</dbReference>
<keyword evidence="6 12" id="KW-0472">Membrane</keyword>
<dbReference type="PANTHER" id="PTHR24248:SF125">
    <property type="entry name" value="DOPAMINE D2-LIKE RECEPTOR"/>
    <property type="match status" value="1"/>
</dbReference>
<dbReference type="InterPro" id="IPR000276">
    <property type="entry name" value="GPCR_Rhodpsn"/>
</dbReference>
<feature type="transmembrane region" description="Helical" evidence="12">
    <location>
        <begin position="126"/>
        <end position="150"/>
    </location>
</feature>
<evidence type="ECO:0000259" key="13">
    <source>
        <dbReference type="PROSITE" id="PS50262"/>
    </source>
</evidence>
<evidence type="ECO:0000256" key="4">
    <source>
        <dbReference type="ARBA" id="ARBA00022989"/>
    </source>
</evidence>
<keyword evidence="5 10" id="KW-0297">G-protein coupled receptor</keyword>
<accession>A0A8B8DE21</accession>
<evidence type="ECO:0000256" key="12">
    <source>
        <dbReference type="SAM" id="Phobius"/>
    </source>
</evidence>
<feature type="transmembrane region" description="Helical" evidence="12">
    <location>
        <begin position="199"/>
        <end position="220"/>
    </location>
</feature>
<evidence type="ECO:0000256" key="1">
    <source>
        <dbReference type="ARBA" id="ARBA00004651"/>
    </source>
</evidence>
<evidence type="ECO:0000256" key="5">
    <source>
        <dbReference type="ARBA" id="ARBA00023040"/>
    </source>
</evidence>
<evidence type="ECO:0000313" key="14">
    <source>
        <dbReference type="Proteomes" id="UP000694844"/>
    </source>
</evidence>
<keyword evidence="2" id="KW-1003">Cell membrane</keyword>
<proteinExistence type="inferred from homology"/>
<sequence length="593" mass="66545">MGSSSMHTKGKGTFIGKLLPSGDVRDQTTSKLWYAMTEDANTGLRKADLRAPYDDTGNDKEETTYRALADFWSDLICSALNETHSEYLSLCVNSSANVSSTTSSLNSSVLYDNSTSVSDVAVEYRYWILSLILFPLFTVFGNVLVVMSVYRERSLRTVTNYFICSLAVADIMVAVMVMPLAIYLEMTQVWLLSDILCDAWVASDVLSCTASILNLTAISVDRFIAVTQPIKYSKHKNSKRVFVTLALTWIISLAIAAPIALGVNYSATRKEGMCAFFNSDFLIYSSMGSFYIPSIIMICLYWRIYRVLHLRARHANKSKKAKKMKLSNEANVIENSNAGRTEPSATTQLNVAIDNGKISSYNTNKCSDQLTMQINEEPSVNVNSDSSDRYNDDGSVQKSPGSEDGEDDDVVGALIVNPVAVRHVEIQLDGNGNGTCVAETQTDDETNFCENKSRVRLENDNECKLNSNARKSNPQRRKDKRGVAKFNFHMRSSRKRKEKSSNRKERKATKTLAIVLGVFLVCWVPFFTINIINAICLRYDGRSTNRMCHLDDILFSLFTWLGYINSFLNPVIYTIFNPEFRKAFKKILTEKCP</sequence>
<dbReference type="SUPFAM" id="SSF81321">
    <property type="entry name" value="Family A G protein-coupled receptor-like"/>
    <property type="match status" value="1"/>
</dbReference>
<keyword evidence="7" id="KW-1015">Disulfide bond</keyword>
<evidence type="ECO:0000256" key="2">
    <source>
        <dbReference type="ARBA" id="ARBA00022475"/>
    </source>
</evidence>
<dbReference type="PROSITE" id="PS00237">
    <property type="entry name" value="G_PROTEIN_RECEP_F1_1"/>
    <property type="match status" value="1"/>
</dbReference>
<dbReference type="RefSeq" id="XP_022326371.1">
    <property type="nucleotide sequence ID" value="XM_022470663.1"/>
</dbReference>
<evidence type="ECO:0000313" key="15">
    <source>
        <dbReference type="RefSeq" id="XP_022326371.1"/>
    </source>
</evidence>